<evidence type="ECO:0000256" key="2">
    <source>
        <dbReference type="ARBA" id="ARBA00022737"/>
    </source>
</evidence>
<proteinExistence type="predicted"/>
<keyword evidence="4" id="KW-0862">Zinc</keyword>
<sequence>MTRQFYRCRQCKLVFRILSECRQHAELRGHAYKPAYFCTFCSQSFSKCKKRSEHIKTTGHIQQPPDSFAMVPAPTVSSTSAVSAPSLPARSRHIEVSSDDSKSVAQDLDGPESTRVSVFCLNCHQPFEDYEALFAHRRALHRRSNTQIATPSASAVPAEPSPRDGRATAHTSSNSASSKFTPASNIGEEVQPYYCNKCFQVMDSALMTAAHTRATGHKEFTDLIAEVACPNCPQKFKTVVGLEKHRSDVHSRPASGMSKAQHGQSADSSTSIPIASMGEEEQSYFCNDCYQIINSGLKTAAHTSKTGHSRFHPLIAEVACPDCTQKFKTVAGLEKHRSQAHSRPVSIMLKSVTVYSEANEEVQAAATTSPTEDTQCAKCTVGFISTEALQAHYAESPLHPTCHTCGLGFASIGPWATHKARCPPPGSTKATNGAMSERDLAAPSRKGKEVERDILAPTGPEGSGPDSDRNIQRSVHVTAEGSGGISLATSAELSAVATRSAVPDTLETLSLPRASGPTPSTVTSTSSSMSYVDTSSQTIPQQSVLADQADKTYYAVRPGERAEPDTLTRGAHTESAQHGRQTRKVGVSTRATAGGNTARGLPVAYPTPLSGLTQSGTPNDLHRNYATTEAAQSPRPLTNRNSAAVSFHCRSCLRDPCVQPVATMCGHIFCHRCIIEELSTKMGCPVCQTTFFVRLHAEVE</sequence>
<reference evidence="9 10" key="1">
    <citation type="journal article" date="2019" name="Nat. Ecol. Evol.">
        <title>Megaphylogeny resolves global patterns of mushroom evolution.</title>
        <authorList>
            <person name="Varga T."/>
            <person name="Krizsan K."/>
            <person name="Foldi C."/>
            <person name="Dima B."/>
            <person name="Sanchez-Garcia M."/>
            <person name="Sanchez-Ramirez S."/>
            <person name="Szollosi G.J."/>
            <person name="Szarkandi J.G."/>
            <person name="Papp V."/>
            <person name="Albert L."/>
            <person name="Andreopoulos W."/>
            <person name="Angelini C."/>
            <person name="Antonin V."/>
            <person name="Barry K.W."/>
            <person name="Bougher N.L."/>
            <person name="Buchanan P."/>
            <person name="Buyck B."/>
            <person name="Bense V."/>
            <person name="Catcheside P."/>
            <person name="Chovatia M."/>
            <person name="Cooper J."/>
            <person name="Damon W."/>
            <person name="Desjardin D."/>
            <person name="Finy P."/>
            <person name="Geml J."/>
            <person name="Haridas S."/>
            <person name="Hughes K."/>
            <person name="Justo A."/>
            <person name="Karasinski D."/>
            <person name="Kautmanova I."/>
            <person name="Kiss B."/>
            <person name="Kocsube S."/>
            <person name="Kotiranta H."/>
            <person name="LaButti K.M."/>
            <person name="Lechner B.E."/>
            <person name="Liimatainen K."/>
            <person name="Lipzen A."/>
            <person name="Lukacs Z."/>
            <person name="Mihaltcheva S."/>
            <person name="Morgado L.N."/>
            <person name="Niskanen T."/>
            <person name="Noordeloos M.E."/>
            <person name="Ohm R.A."/>
            <person name="Ortiz-Santana B."/>
            <person name="Ovrebo C."/>
            <person name="Racz N."/>
            <person name="Riley R."/>
            <person name="Savchenko A."/>
            <person name="Shiryaev A."/>
            <person name="Soop K."/>
            <person name="Spirin V."/>
            <person name="Szebenyi C."/>
            <person name="Tomsovsky M."/>
            <person name="Tulloss R.E."/>
            <person name="Uehling J."/>
            <person name="Grigoriev I.V."/>
            <person name="Vagvolgyi C."/>
            <person name="Papp T."/>
            <person name="Martin F.M."/>
            <person name="Miettinen O."/>
            <person name="Hibbett D.S."/>
            <person name="Nagy L.G."/>
        </authorList>
    </citation>
    <scope>NUCLEOTIDE SEQUENCE [LARGE SCALE GENOMIC DNA]</scope>
    <source>
        <strain evidence="9 10">HHB13444</strain>
    </source>
</reference>
<dbReference type="InterPro" id="IPR001841">
    <property type="entry name" value="Znf_RING"/>
</dbReference>
<dbReference type="GO" id="GO:0008270">
    <property type="term" value="F:zinc ion binding"/>
    <property type="evidence" value="ECO:0007669"/>
    <property type="project" value="UniProtKB-KW"/>
</dbReference>
<dbReference type="GO" id="GO:0005634">
    <property type="term" value="C:nucleus"/>
    <property type="evidence" value="ECO:0007669"/>
    <property type="project" value="TreeGrafter"/>
</dbReference>
<gene>
    <name evidence="9" type="ORF">K466DRAFT_656090</name>
</gene>
<feature type="compositionally biased region" description="Low complexity" evidence="6">
    <location>
        <begin position="515"/>
        <end position="535"/>
    </location>
</feature>
<evidence type="ECO:0000313" key="9">
    <source>
        <dbReference type="EMBL" id="TFK81579.1"/>
    </source>
</evidence>
<evidence type="ECO:0000259" key="7">
    <source>
        <dbReference type="PROSITE" id="PS50089"/>
    </source>
</evidence>
<organism evidence="9 10">
    <name type="scientific">Polyporus arcularius HHB13444</name>
    <dbReference type="NCBI Taxonomy" id="1314778"/>
    <lineage>
        <taxon>Eukaryota</taxon>
        <taxon>Fungi</taxon>
        <taxon>Dikarya</taxon>
        <taxon>Basidiomycota</taxon>
        <taxon>Agaricomycotina</taxon>
        <taxon>Agaricomycetes</taxon>
        <taxon>Polyporales</taxon>
        <taxon>Polyporaceae</taxon>
        <taxon>Polyporus</taxon>
    </lineage>
</organism>
<keyword evidence="1" id="KW-0479">Metal-binding</keyword>
<evidence type="ECO:0000256" key="3">
    <source>
        <dbReference type="ARBA" id="ARBA00022771"/>
    </source>
</evidence>
<evidence type="ECO:0000313" key="10">
    <source>
        <dbReference type="Proteomes" id="UP000308197"/>
    </source>
</evidence>
<dbReference type="Proteomes" id="UP000308197">
    <property type="component" value="Unassembled WGS sequence"/>
</dbReference>
<dbReference type="SMART" id="SM00355">
    <property type="entry name" value="ZnF_C2H2"/>
    <property type="match status" value="7"/>
</dbReference>
<name>A0A5C3NXT6_9APHY</name>
<dbReference type="AlphaFoldDB" id="A0A5C3NXT6"/>
<dbReference type="SUPFAM" id="SSF57850">
    <property type="entry name" value="RING/U-box"/>
    <property type="match status" value="1"/>
</dbReference>
<dbReference type="PROSITE" id="PS00518">
    <property type="entry name" value="ZF_RING_1"/>
    <property type="match status" value="1"/>
</dbReference>
<evidence type="ECO:0000256" key="1">
    <source>
        <dbReference type="ARBA" id="ARBA00022723"/>
    </source>
</evidence>
<accession>A0A5C3NXT6</accession>
<dbReference type="Gene3D" id="3.30.160.60">
    <property type="entry name" value="Classic Zinc Finger"/>
    <property type="match status" value="2"/>
</dbReference>
<dbReference type="PANTHER" id="PTHR24379">
    <property type="entry name" value="KRAB AND ZINC FINGER DOMAIN-CONTAINING"/>
    <property type="match status" value="1"/>
</dbReference>
<evidence type="ECO:0008006" key="11">
    <source>
        <dbReference type="Google" id="ProtNLM"/>
    </source>
</evidence>
<dbReference type="PANTHER" id="PTHR24379:SF127">
    <property type="entry name" value="BLOODY FINGERS-RELATED"/>
    <property type="match status" value="1"/>
</dbReference>
<dbReference type="STRING" id="1314778.A0A5C3NXT6"/>
<dbReference type="GO" id="GO:0000977">
    <property type="term" value="F:RNA polymerase II transcription regulatory region sequence-specific DNA binding"/>
    <property type="evidence" value="ECO:0007669"/>
    <property type="project" value="TreeGrafter"/>
</dbReference>
<feature type="region of interest" description="Disordered" evidence="6">
    <location>
        <begin position="507"/>
        <end position="535"/>
    </location>
</feature>
<feature type="domain" description="C2H2-type" evidence="8">
    <location>
        <begin position="36"/>
        <end position="65"/>
    </location>
</feature>
<dbReference type="PROSITE" id="PS00028">
    <property type="entry name" value="ZINC_FINGER_C2H2_1"/>
    <property type="match status" value="5"/>
</dbReference>
<feature type="compositionally biased region" description="Basic and acidic residues" evidence="6">
    <location>
        <begin position="92"/>
        <end position="102"/>
    </location>
</feature>
<dbReference type="Gene3D" id="3.30.40.10">
    <property type="entry name" value="Zinc/RING finger domain, C3HC4 (zinc finger)"/>
    <property type="match status" value="1"/>
</dbReference>
<evidence type="ECO:0000256" key="6">
    <source>
        <dbReference type="SAM" id="MobiDB-lite"/>
    </source>
</evidence>
<feature type="compositionally biased region" description="Low complexity" evidence="6">
    <location>
        <begin position="168"/>
        <end position="183"/>
    </location>
</feature>
<feature type="domain" description="C2H2-type" evidence="8">
    <location>
        <begin position="227"/>
        <end position="255"/>
    </location>
</feature>
<feature type="compositionally biased region" description="Polar residues" evidence="6">
    <location>
        <begin position="261"/>
        <end position="271"/>
    </location>
</feature>
<feature type="region of interest" description="Disordered" evidence="6">
    <location>
        <begin position="144"/>
        <end position="183"/>
    </location>
</feature>
<feature type="compositionally biased region" description="Basic and acidic residues" evidence="6">
    <location>
        <begin position="436"/>
        <end position="454"/>
    </location>
</feature>
<dbReference type="PROSITE" id="PS50089">
    <property type="entry name" value="ZF_RING_2"/>
    <property type="match status" value="1"/>
</dbReference>
<evidence type="ECO:0000256" key="4">
    <source>
        <dbReference type="ARBA" id="ARBA00022833"/>
    </source>
</evidence>
<dbReference type="SMART" id="SM00184">
    <property type="entry name" value="RING"/>
    <property type="match status" value="1"/>
</dbReference>
<feature type="region of interest" description="Disordered" evidence="6">
    <location>
        <begin position="248"/>
        <end position="271"/>
    </location>
</feature>
<feature type="region of interest" description="Disordered" evidence="6">
    <location>
        <begin position="559"/>
        <end position="619"/>
    </location>
</feature>
<feature type="domain" description="C2H2-type" evidence="8">
    <location>
        <begin position="318"/>
        <end position="346"/>
    </location>
</feature>
<feature type="region of interest" description="Disordered" evidence="6">
    <location>
        <begin position="79"/>
        <end position="109"/>
    </location>
</feature>
<keyword evidence="3 5" id="KW-0863">Zinc-finger</keyword>
<dbReference type="PROSITE" id="PS50157">
    <property type="entry name" value="ZINC_FINGER_C2H2_2"/>
    <property type="match status" value="3"/>
</dbReference>
<dbReference type="GO" id="GO:0000981">
    <property type="term" value="F:DNA-binding transcription factor activity, RNA polymerase II-specific"/>
    <property type="evidence" value="ECO:0007669"/>
    <property type="project" value="TreeGrafter"/>
</dbReference>
<dbReference type="InterPro" id="IPR013083">
    <property type="entry name" value="Znf_RING/FYVE/PHD"/>
</dbReference>
<dbReference type="EMBL" id="ML211585">
    <property type="protein sequence ID" value="TFK81579.1"/>
    <property type="molecule type" value="Genomic_DNA"/>
</dbReference>
<evidence type="ECO:0000259" key="8">
    <source>
        <dbReference type="PROSITE" id="PS50157"/>
    </source>
</evidence>
<evidence type="ECO:0000256" key="5">
    <source>
        <dbReference type="PROSITE-ProRule" id="PRU00042"/>
    </source>
</evidence>
<keyword evidence="10" id="KW-1185">Reference proteome</keyword>
<dbReference type="InterPro" id="IPR013087">
    <property type="entry name" value="Znf_C2H2_type"/>
</dbReference>
<feature type="compositionally biased region" description="Low complexity" evidence="6">
    <location>
        <begin position="149"/>
        <end position="158"/>
    </location>
</feature>
<dbReference type="InParanoid" id="A0A5C3NXT6"/>
<feature type="compositionally biased region" description="Basic and acidic residues" evidence="6">
    <location>
        <begin position="559"/>
        <end position="577"/>
    </location>
</feature>
<feature type="region of interest" description="Disordered" evidence="6">
    <location>
        <begin position="421"/>
        <end position="470"/>
    </location>
</feature>
<dbReference type="InterPro" id="IPR017907">
    <property type="entry name" value="Znf_RING_CS"/>
</dbReference>
<protein>
    <recommendedName>
        <fullName evidence="11">RING-type domain-containing protein</fullName>
    </recommendedName>
</protein>
<feature type="domain" description="RING-type" evidence="7">
    <location>
        <begin position="649"/>
        <end position="688"/>
    </location>
</feature>
<keyword evidence="2" id="KW-0677">Repeat</keyword>